<keyword evidence="3" id="KW-1003">Cell membrane</keyword>
<feature type="transmembrane region" description="Helical" evidence="7">
    <location>
        <begin position="15"/>
        <end position="36"/>
    </location>
</feature>
<keyword evidence="6 7" id="KW-0472">Membrane</keyword>
<evidence type="ECO:0000256" key="7">
    <source>
        <dbReference type="SAM" id="Phobius"/>
    </source>
</evidence>
<keyword evidence="5 7" id="KW-1133">Transmembrane helix</keyword>
<evidence type="ECO:0000256" key="3">
    <source>
        <dbReference type="ARBA" id="ARBA00022475"/>
    </source>
</evidence>
<comment type="caution">
    <text evidence="8">The sequence shown here is derived from an EMBL/GenBank/DDBJ whole genome shotgun (WGS) entry which is preliminary data.</text>
</comment>
<comment type="subcellular location">
    <subcellularLocation>
        <location evidence="1">Cell membrane</location>
        <topology evidence="1">Multi-pass membrane protein</topology>
    </subcellularLocation>
</comment>
<gene>
    <name evidence="8" type="ORF">CCY01nite_13590</name>
</gene>
<dbReference type="Pfam" id="PF07681">
    <property type="entry name" value="DoxX"/>
    <property type="match status" value="1"/>
</dbReference>
<evidence type="ECO:0000313" key="8">
    <source>
        <dbReference type="EMBL" id="GEP95099.1"/>
    </source>
</evidence>
<dbReference type="Proteomes" id="UP000321436">
    <property type="component" value="Unassembled WGS sequence"/>
</dbReference>
<dbReference type="PANTHER" id="PTHR33452">
    <property type="entry name" value="OXIDOREDUCTASE CATD-RELATED"/>
    <property type="match status" value="1"/>
</dbReference>
<organism evidence="8 9">
    <name type="scientific">Chitinophaga cymbidii</name>
    <dbReference type="NCBI Taxonomy" id="1096750"/>
    <lineage>
        <taxon>Bacteria</taxon>
        <taxon>Pseudomonadati</taxon>
        <taxon>Bacteroidota</taxon>
        <taxon>Chitinophagia</taxon>
        <taxon>Chitinophagales</taxon>
        <taxon>Chitinophagaceae</taxon>
        <taxon>Chitinophaga</taxon>
    </lineage>
</organism>
<evidence type="ECO:0008006" key="10">
    <source>
        <dbReference type="Google" id="ProtNLM"/>
    </source>
</evidence>
<dbReference type="InterPro" id="IPR051907">
    <property type="entry name" value="DoxX-like_oxidoreductase"/>
</dbReference>
<evidence type="ECO:0000256" key="4">
    <source>
        <dbReference type="ARBA" id="ARBA00022692"/>
    </source>
</evidence>
<reference evidence="8 9" key="1">
    <citation type="submission" date="2019-07" db="EMBL/GenBank/DDBJ databases">
        <title>Whole genome shotgun sequence of Chitinophaga cymbidii NBRC 109752.</title>
        <authorList>
            <person name="Hosoyama A."/>
            <person name="Uohara A."/>
            <person name="Ohji S."/>
            <person name="Ichikawa N."/>
        </authorList>
    </citation>
    <scope>NUCLEOTIDE SEQUENCE [LARGE SCALE GENOMIC DNA]</scope>
    <source>
        <strain evidence="8 9">NBRC 109752</strain>
    </source>
</reference>
<protein>
    <recommendedName>
        <fullName evidence="10">DoxX family protein</fullName>
    </recommendedName>
</protein>
<evidence type="ECO:0000256" key="5">
    <source>
        <dbReference type="ARBA" id="ARBA00022989"/>
    </source>
</evidence>
<evidence type="ECO:0000256" key="6">
    <source>
        <dbReference type="ARBA" id="ARBA00023136"/>
    </source>
</evidence>
<evidence type="ECO:0000256" key="1">
    <source>
        <dbReference type="ARBA" id="ARBA00004651"/>
    </source>
</evidence>
<proteinExistence type="inferred from homology"/>
<dbReference type="InterPro" id="IPR032808">
    <property type="entry name" value="DoxX"/>
</dbReference>
<accession>A0A512RHC0</accession>
<dbReference type="AlphaFoldDB" id="A0A512RHC0"/>
<dbReference type="EMBL" id="BKAU01000001">
    <property type="protein sequence ID" value="GEP95099.1"/>
    <property type="molecule type" value="Genomic_DNA"/>
</dbReference>
<keyword evidence="9" id="KW-1185">Reference proteome</keyword>
<sequence length="148" mass="15613">MGNTLTNENAKTRELGLLVLRIGVGVLFFVFGWLKLAGGEQLWQGVGSSMGVFGITAWPVFWGLLATIAEFLGGLLLAAGLFTRFAALTLAITMVVASAFKLSLGGGLADFSSPFTMLLVNIFFLLAGGGIYSVDHLLKLRKQSAAIA</sequence>
<feature type="transmembrane region" description="Helical" evidence="7">
    <location>
        <begin position="115"/>
        <end position="134"/>
    </location>
</feature>
<evidence type="ECO:0000256" key="2">
    <source>
        <dbReference type="ARBA" id="ARBA00006679"/>
    </source>
</evidence>
<comment type="similarity">
    <text evidence="2">Belongs to the DoxX family.</text>
</comment>
<dbReference type="GO" id="GO:0005886">
    <property type="term" value="C:plasma membrane"/>
    <property type="evidence" value="ECO:0007669"/>
    <property type="project" value="UniProtKB-SubCell"/>
</dbReference>
<dbReference type="RefSeq" id="WP_186830940.1">
    <property type="nucleotide sequence ID" value="NZ_BKAU01000001.1"/>
</dbReference>
<keyword evidence="4 7" id="KW-0812">Transmembrane</keyword>
<name>A0A512RHC0_9BACT</name>
<feature type="transmembrane region" description="Helical" evidence="7">
    <location>
        <begin position="56"/>
        <end position="78"/>
    </location>
</feature>
<evidence type="ECO:0000313" key="9">
    <source>
        <dbReference type="Proteomes" id="UP000321436"/>
    </source>
</evidence>
<dbReference type="PANTHER" id="PTHR33452:SF1">
    <property type="entry name" value="INNER MEMBRANE PROTEIN YPHA-RELATED"/>
    <property type="match status" value="1"/>
</dbReference>
<feature type="transmembrane region" description="Helical" evidence="7">
    <location>
        <begin position="85"/>
        <end position="109"/>
    </location>
</feature>